<evidence type="ECO:0000256" key="3">
    <source>
        <dbReference type="ARBA" id="ARBA00023163"/>
    </source>
</evidence>
<proteinExistence type="predicted"/>
<reference evidence="6 7" key="1">
    <citation type="submission" date="2023-04" db="EMBL/GenBank/DDBJ databases">
        <title>Jannaschia ovalis sp. nov., a marine bacterium isolated from sea tidal flat.</title>
        <authorList>
            <person name="Kwon D.Y."/>
            <person name="Kim J.-J."/>
        </authorList>
    </citation>
    <scope>NUCLEOTIDE SEQUENCE [LARGE SCALE GENOMIC DNA]</scope>
    <source>
        <strain evidence="6 7">GRR-S6-38</strain>
    </source>
</reference>
<dbReference type="SMART" id="SM00342">
    <property type="entry name" value="HTH_ARAC"/>
    <property type="match status" value="1"/>
</dbReference>
<evidence type="ECO:0000256" key="1">
    <source>
        <dbReference type="ARBA" id="ARBA00023015"/>
    </source>
</evidence>
<organism evidence="6 7">
    <name type="scientific">Jannaschia ovalis</name>
    <dbReference type="NCBI Taxonomy" id="3038773"/>
    <lineage>
        <taxon>Bacteria</taxon>
        <taxon>Pseudomonadati</taxon>
        <taxon>Pseudomonadota</taxon>
        <taxon>Alphaproteobacteria</taxon>
        <taxon>Rhodobacterales</taxon>
        <taxon>Roseobacteraceae</taxon>
        <taxon>Jannaschia</taxon>
    </lineage>
</organism>
<dbReference type="InterPro" id="IPR050204">
    <property type="entry name" value="AraC_XylS_family_regulators"/>
</dbReference>
<dbReference type="Proteomes" id="UP001243420">
    <property type="component" value="Chromosome"/>
</dbReference>
<keyword evidence="3" id="KW-0804">Transcription</keyword>
<evidence type="ECO:0000313" key="7">
    <source>
        <dbReference type="Proteomes" id="UP001243420"/>
    </source>
</evidence>
<dbReference type="InterPro" id="IPR018060">
    <property type="entry name" value="HTH_AraC"/>
</dbReference>
<evidence type="ECO:0000256" key="4">
    <source>
        <dbReference type="SAM" id="MobiDB-lite"/>
    </source>
</evidence>
<dbReference type="PANTHER" id="PTHR46796">
    <property type="entry name" value="HTH-TYPE TRANSCRIPTIONAL ACTIVATOR RHAS-RELATED"/>
    <property type="match status" value="1"/>
</dbReference>
<dbReference type="InterPro" id="IPR009057">
    <property type="entry name" value="Homeodomain-like_sf"/>
</dbReference>
<feature type="region of interest" description="Disordered" evidence="4">
    <location>
        <begin position="273"/>
        <end position="297"/>
    </location>
</feature>
<evidence type="ECO:0000313" key="6">
    <source>
        <dbReference type="EMBL" id="WGH78751.1"/>
    </source>
</evidence>
<dbReference type="PROSITE" id="PS01124">
    <property type="entry name" value="HTH_ARAC_FAMILY_2"/>
    <property type="match status" value="1"/>
</dbReference>
<dbReference type="Pfam" id="PF12833">
    <property type="entry name" value="HTH_18"/>
    <property type="match status" value="1"/>
</dbReference>
<dbReference type="RefSeq" id="WP_279965502.1">
    <property type="nucleotide sequence ID" value="NZ_CP122537.1"/>
</dbReference>
<keyword evidence="1" id="KW-0805">Transcription regulation</keyword>
<name>A0ABY8LC94_9RHOB</name>
<keyword evidence="2" id="KW-0238">DNA-binding</keyword>
<accession>A0ABY8LC94</accession>
<feature type="domain" description="HTH araC/xylS-type" evidence="5">
    <location>
        <begin position="175"/>
        <end position="273"/>
    </location>
</feature>
<gene>
    <name evidence="6" type="ORF">P8627_00370</name>
</gene>
<dbReference type="SUPFAM" id="SSF46689">
    <property type="entry name" value="Homeodomain-like"/>
    <property type="match status" value="1"/>
</dbReference>
<evidence type="ECO:0000256" key="2">
    <source>
        <dbReference type="ARBA" id="ARBA00023125"/>
    </source>
</evidence>
<evidence type="ECO:0000259" key="5">
    <source>
        <dbReference type="PROSITE" id="PS01124"/>
    </source>
</evidence>
<dbReference type="Gene3D" id="1.10.10.60">
    <property type="entry name" value="Homeodomain-like"/>
    <property type="match status" value="1"/>
</dbReference>
<sequence>MSRIRLFESRGLSEADRLAGLHQEMVTPLARVGRWRRERPHVENHAVLIWIPRGQGRITTLAKTRGYAPATAIVLPPRTPFAIQPGAMTEGSLTRLPDLFEAPMPSEPRTLRVSDMATQGELSGLLDRLGRAGDLADPPTGRAALARVILLSALVERIDRLHPDRPRNAADRLAAAFARAVEDRLCEGLRLEDMAGLLDVTPTHLTRTIRATCGITAARYMSERVMHEARRRLADTDDSAATIAAALGFGSAAYFTRAFGRVTGETPSAFRKRERRVAVASPATSRPDRGPRSRAIV</sequence>
<dbReference type="EMBL" id="CP122537">
    <property type="protein sequence ID" value="WGH78751.1"/>
    <property type="molecule type" value="Genomic_DNA"/>
</dbReference>
<protein>
    <submittedName>
        <fullName evidence="6">AraC family transcriptional regulator</fullName>
    </submittedName>
</protein>
<keyword evidence="7" id="KW-1185">Reference proteome</keyword>